<dbReference type="Proteomes" id="UP000294498">
    <property type="component" value="Unassembled WGS sequence"/>
</dbReference>
<accession>A0A4R8DPI9</accession>
<reference evidence="1 2" key="1">
    <citation type="submission" date="2019-03" db="EMBL/GenBank/DDBJ databases">
        <title>Genomic Encyclopedia of Type Strains, Phase IV (KMG-IV): sequencing the most valuable type-strain genomes for metagenomic binning, comparative biology and taxonomic classification.</title>
        <authorList>
            <person name="Goeker M."/>
        </authorList>
    </citation>
    <scope>NUCLEOTIDE SEQUENCE [LARGE SCALE GENOMIC DNA]</scope>
    <source>
        <strain evidence="1 2">DSM 100059</strain>
    </source>
</reference>
<keyword evidence="2" id="KW-1185">Reference proteome</keyword>
<evidence type="ECO:0008006" key="3">
    <source>
        <dbReference type="Google" id="ProtNLM"/>
    </source>
</evidence>
<evidence type="ECO:0000313" key="1">
    <source>
        <dbReference type="EMBL" id="TDW99206.1"/>
    </source>
</evidence>
<dbReference type="RefSeq" id="WP_133989729.1">
    <property type="nucleotide sequence ID" value="NZ_SODV01000001.1"/>
</dbReference>
<sequence length="621" mass="71877">MLVACWWCIAATGGPVTLDTVPVIRDTPVVKTSWWKRNLQELKNKRYRDSLLSRLSRDNATSPGDDSSIQKSEHVFLPQQGRHIRRIYFRRVQVFGPNDIYDTTFQSSNRLLKLANNMHYDSRQWVIKQSLFFHPGDTVNAYELADNERYLRNLPFIQDARIYLTSASSNSDSVDINVVTKDVFEYGGDLSELSNTNAKFDIYNNDLFGAGQSFAFGFLWDKTFMPRVGTQVQYTKSNIGGTFIDGSVGYTYLNNNAPLDTNTYEGSYYISLNRPLYRRVTPVIGGLSLAKNFSINIHSLGDSLYRNYQYNIVDAWVGYNCWPGMERSNGSEARGPSLAILLRHYNLYFTQYPIPQYKADPVYNNRRYLLGEFALYRQDFFKAHYFFGFGRTEDVPLGYTIGLYGGEETWVQRQRAYSGLNLQKYWVTPLKGLLNTQLGLSSFWHPGTGSEDAVIHGEVDYYSRLVTFPWSRFREFIMLDYLDCPNPFFYKPLNINNQFGIYGISNTQINGFQRLNMRAYSNFYTPLKVYGFKFNLQATIQTSQLAYRDENLFDNRLYAGFGLGCEVRNENLTFNTLKIDANYYPYVPPGMRGNFYFEITTVSDFRFNIFALTAPSYLSYR</sequence>
<name>A0A4R8DPI9_9BACT</name>
<dbReference type="OrthoDB" id="609711at2"/>
<comment type="caution">
    <text evidence="1">The sequence shown here is derived from an EMBL/GenBank/DDBJ whole genome shotgun (WGS) entry which is preliminary data.</text>
</comment>
<protein>
    <recommendedName>
        <fullName evidence="3">Surface antigen-like variable number repeat protein</fullName>
    </recommendedName>
</protein>
<gene>
    <name evidence="1" type="ORF">EDB95_0215</name>
</gene>
<dbReference type="EMBL" id="SODV01000001">
    <property type="protein sequence ID" value="TDW99206.1"/>
    <property type="molecule type" value="Genomic_DNA"/>
</dbReference>
<organism evidence="1 2">
    <name type="scientific">Dinghuibacter silviterrae</name>
    <dbReference type="NCBI Taxonomy" id="1539049"/>
    <lineage>
        <taxon>Bacteria</taxon>
        <taxon>Pseudomonadati</taxon>
        <taxon>Bacteroidota</taxon>
        <taxon>Chitinophagia</taxon>
        <taxon>Chitinophagales</taxon>
        <taxon>Chitinophagaceae</taxon>
        <taxon>Dinghuibacter</taxon>
    </lineage>
</organism>
<dbReference type="Gene3D" id="3.10.20.310">
    <property type="entry name" value="membrane protein fhac"/>
    <property type="match status" value="1"/>
</dbReference>
<dbReference type="AlphaFoldDB" id="A0A4R8DPI9"/>
<evidence type="ECO:0000313" key="2">
    <source>
        <dbReference type="Proteomes" id="UP000294498"/>
    </source>
</evidence>
<proteinExistence type="predicted"/>